<dbReference type="Proteomes" id="UP001183585">
    <property type="component" value="Unassembled WGS sequence"/>
</dbReference>
<dbReference type="RefSeq" id="WP_274997196.1">
    <property type="nucleotide sequence ID" value="NZ_JAJQQP010000015.1"/>
</dbReference>
<keyword evidence="2" id="KW-1185">Reference proteome</keyword>
<reference evidence="1 2" key="1">
    <citation type="submission" date="2023-07" db="EMBL/GenBank/DDBJ databases">
        <title>Sequencing the genomes of 1000 actinobacteria strains.</title>
        <authorList>
            <person name="Klenk H.-P."/>
        </authorList>
    </citation>
    <scope>NUCLEOTIDE SEQUENCE [LARGE SCALE GENOMIC DNA]</scope>
    <source>
        <strain evidence="1 2">DSM 45554</strain>
    </source>
</reference>
<protein>
    <submittedName>
        <fullName evidence="1">Uncharacterized protein</fullName>
    </submittedName>
</protein>
<sequence>MADEPSRDDVLTDQEQIRRTTVFARNAADPGFWCAVCETELTADQLGRGARYCSTACRKRASRDRQGETA</sequence>
<evidence type="ECO:0000313" key="2">
    <source>
        <dbReference type="Proteomes" id="UP001183585"/>
    </source>
</evidence>
<comment type="caution">
    <text evidence="1">The sequence shown here is derived from an EMBL/GenBank/DDBJ whole genome shotgun (WGS) entry which is preliminary data.</text>
</comment>
<dbReference type="EMBL" id="JAVDYE010000001">
    <property type="protein sequence ID" value="MDR7385241.1"/>
    <property type="molecule type" value="Genomic_DNA"/>
</dbReference>
<gene>
    <name evidence="1" type="ORF">J2S48_004756</name>
</gene>
<proteinExistence type="predicted"/>
<accession>A0ABU2CV73</accession>
<organism evidence="1 2">
    <name type="scientific">Promicromonospora iranensis</name>
    <dbReference type="NCBI Taxonomy" id="1105144"/>
    <lineage>
        <taxon>Bacteria</taxon>
        <taxon>Bacillati</taxon>
        <taxon>Actinomycetota</taxon>
        <taxon>Actinomycetes</taxon>
        <taxon>Micrococcales</taxon>
        <taxon>Promicromonosporaceae</taxon>
        <taxon>Promicromonospora</taxon>
    </lineage>
</organism>
<evidence type="ECO:0000313" key="1">
    <source>
        <dbReference type="EMBL" id="MDR7385241.1"/>
    </source>
</evidence>
<name>A0ABU2CV73_9MICO</name>